<dbReference type="RefSeq" id="WP_281753640.1">
    <property type="nucleotide sequence ID" value="NZ_BRVP01000008.1"/>
</dbReference>
<dbReference type="Pfam" id="PF05013">
    <property type="entry name" value="FGase"/>
    <property type="match status" value="1"/>
</dbReference>
<evidence type="ECO:0000313" key="1">
    <source>
        <dbReference type="EMBL" id="GLB52394.1"/>
    </source>
</evidence>
<evidence type="ECO:0000313" key="2">
    <source>
        <dbReference type="Proteomes" id="UP001143545"/>
    </source>
</evidence>
<dbReference type="InterPro" id="IPR007709">
    <property type="entry name" value="N-FG_amidohydro"/>
</dbReference>
<name>A0A9W6B6Z0_9FLAO</name>
<comment type="caution">
    <text evidence="1">The sequence shown here is derived from an EMBL/GenBank/DDBJ whole genome shotgun (WGS) entry which is preliminary data.</text>
</comment>
<dbReference type="EMBL" id="BRVP01000008">
    <property type="protein sequence ID" value="GLB52394.1"/>
    <property type="molecule type" value="Genomic_DNA"/>
</dbReference>
<protein>
    <submittedName>
        <fullName evidence="1">N-formylglutamate deformylase</fullName>
    </submittedName>
</protein>
<accession>A0A9W6B6Z0</accession>
<sequence length="263" mass="29961">MIYSIIEPTAPKVPILISSPHSGTDFPEEIKQQLLPEAVNNPDDTDWFIDTLYNFASDMGITIIKANYNRWVIDLNRDPNSKPLYNDGRVITGLVPETDFNGNPLYSDKTPDEQEIKRRIEHYYKPYHKKVGELLQELKDTFGYAILFDAHSIRRMVPGIRKTPFPQLILGDNDETSAAPQIIKAALDAITQSNYEATHNHPFKGGYITRYFGKPEENIHALQLEMAKTNYMNASETAFSEENAAEIRIVLKQLFTNLIATKL</sequence>
<proteinExistence type="predicted"/>
<dbReference type="Gene3D" id="3.40.630.40">
    <property type="entry name" value="Zn-dependent exopeptidases"/>
    <property type="match status" value="1"/>
</dbReference>
<dbReference type="SUPFAM" id="SSF53187">
    <property type="entry name" value="Zn-dependent exopeptidases"/>
    <property type="match status" value="1"/>
</dbReference>
<organism evidence="1 2">
    <name type="scientific">Neptunitalea chrysea</name>
    <dbReference type="NCBI Taxonomy" id="1647581"/>
    <lineage>
        <taxon>Bacteria</taxon>
        <taxon>Pseudomonadati</taxon>
        <taxon>Bacteroidota</taxon>
        <taxon>Flavobacteriia</taxon>
        <taxon>Flavobacteriales</taxon>
        <taxon>Flavobacteriaceae</taxon>
        <taxon>Neptunitalea</taxon>
    </lineage>
</organism>
<keyword evidence="2" id="KW-1185">Reference proteome</keyword>
<reference evidence="1" key="1">
    <citation type="submission" date="2022-07" db="EMBL/GenBank/DDBJ databases">
        <title>Taxonomy of Novel Oxalotrophic and Methylotrophic Bacteria.</title>
        <authorList>
            <person name="Sahin N."/>
            <person name="Tani A."/>
        </authorList>
    </citation>
    <scope>NUCLEOTIDE SEQUENCE</scope>
    <source>
        <strain evidence="1">AM327</strain>
    </source>
</reference>
<dbReference type="Proteomes" id="UP001143545">
    <property type="component" value="Unassembled WGS sequence"/>
</dbReference>
<dbReference type="AlphaFoldDB" id="A0A9W6B6Z0"/>
<gene>
    <name evidence="1" type="primary">hutG</name>
    <name evidence="1" type="ORF">NBRC110019_14340</name>
</gene>